<dbReference type="Proteomes" id="UP000552709">
    <property type="component" value="Unassembled WGS sequence"/>
</dbReference>
<evidence type="ECO:0000313" key="5">
    <source>
        <dbReference type="Proteomes" id="UP000552709"/>
    </source>
</evidence>
<proteinExistence type="predicted"/>
<name>A0A7W8JQG8_9DEIO</name>
<evidence type="ECO:0000313" key="4">
    <source>
        <dbReference type="EMBL" id="MBB5361249.1"/>
    </source>
</evidence>
<dbReference type="InterPro" id="IPR038637">
    <property type="entry name" value="NPCBM_sf"/>
</dbReference>
<feature type="chain" id="PRO_5030524788" evidence="2">
    <location>
        <begin position="28"/>
        <end position="779"/>
    </location>
</feature>
<feature type="signal peptide" evidence="2">
    <location>
        <begin position="1"/>
        <end position="27"/>
    </location>
</feature>
<keyword evidence="5" id="KW-1185">Reference proteome</keyword>
<keyword evidence="2" id="KW-0732">Signal</keyword>
<dbReference type="AlphaFoldDB" id="A0A7W8JQG8"/>
<accession>A0A7W8JQG8</accession>
<dbReference type="InterPro" id="IPR008979">
    <property type="entry name" value="Galactose-bd-like_sf"/>
</dbReference>
<comment type="caution">
    <text evidence="4">The sequence shown here is derived from an EMBL/GenBank/DDBJ whole genome shotgun (WGS) entry which is preliminary data.</text>
</comment>
<reference evidence="4 5" key="1">
    <citation type="submission" date="2020-08" db="EMBL/GenBank/DDBJ databases">
        <title>Genomic Encyclopedia of Type Strains, Phase IV (KMG-IV): sequencing the most valuable type-strain genomes for metagenomic binning, comparative biology and taxonomic classification.</title>
        <authorList>
            <person name="Goeker M."/>
        </authorList>
    </citation>
    <scope>NUCLEOTIDE SEQUENCE [LARGE SCALE GENOMIC DNA]</scope>
    <source>
        <strain evidence="4 5">DSM 27939</strain>
    </source>
</reference>
<dbReference type="Gene3D" id="2.80.10.50">
    <property type="match status" value="2"/>
</dbReference>
<dbReference type="Pfam" id="PF08305">
    <property type="entry name" value="NPCBM"/>
    <property type="match status" value="2"/>
</dbReference>
<gene>
    <name evidence="4" type="ORF">HNQ08_000320</name>
</gene>
<dbReference type="RefSeq" id="WP_184127339.1">
    <property type="nucleotide sequence ID" value="NZ_JACHFL010000001.1"/>
</dbReference>
<feature type="domain" description="Glycosyl hydrolase family 98 putative carbohydrate-binding module" evidence="3">
    <location>
        <begin position="86"/>
        <end position="231"/>
    </location>
</feature>
<feature type="compositionally biased region" description="Pro residues" evidence="1">
    <location>
        <begin position="23"/>
        <end position="35"/>
    </location>
</feature>
<dbReference type="SUPFAM" id="SSF69322">
    <property type="entry name" value="Tricorn protease domain 2"/>
    <property type="match status" value="1"/>
</dbReference>
<sequence>MPTPSVPLLLGCAALMLVACSPKPAPAPSKPPPEVSQPAKDPYAGGQQYPWSDQLDTHEADPYADGRRYPWTSPTAASGLETHSPEDSQNFLSRLPWTSATNGWGPVERDRSNGWQNPGDGAPLNIAGRRFTRGLGVHAASEIRYALGGQCSTFTAFVGVDDEVGGRGSVRFRVFGDAVLLFDSGVRRGGERSLPVNVGVAGVRELRLVVSDGSDDNTYDHADWGDAALTCAATPPDTDVFLSDLAYVSASNGWGPVELDRSNGQQGLRDGGTLSLRGQTFDRGLGVHAPSTLEYDLGRACTAFSAHLGLDDEAGGRGSVEFQVFGDGKKLYDSGVVRGDAPVQLAGVDVTGVQALKLVVTNGGDDINDDHADWAGARLRCGLSTTGTPGTLDPDFGNGGRADAGGVDVVTEDDGALVVLDANFGVTRLSKSGVVLAQGAATLDGEASALARQPDGGLIAVGHSDGQITALRYRQDLTLDPTFGQGGVVRLSLGTPGHSADSDSVRSAATDVAVQPDGKIVLVGYAARPYSPFPDVTLSDDDFAVVRLDSGGTPDSSFGQGGVTITALNGQLGAMEESSDRLYSMVLQPDGRIVVAGEAHYDANNYSAVVARYLNNGTLDPAFAQDGVAYGDLGERNTFHAVALAPDGSIVAGGGTRRFFTSALLQRFSADGVAGPAVHFQFKEPENPLAYQTVVTTLLTREDGSVILGGYEDGDTYVSRFDQTLTQDPTFGNAPQGNLRVSPGLVIALTRAAGRSFIATTAQATATGTEGRGTLRLFY</sequence>
<feature type="region of interest" description="Disordered" evidence="1">
    <location>
        <begin position="102"/>
        <end position="123"/>
    </location>
</feature>
<dbReference type="SUPFAM" id="SSF49785">
    <property type="entry name" value="Galactose-binding domain-like"/>
    <property type="match status" value="2"/>
</dbReference>
<feature type="domain" description="Glycosyl hydrolase family 98 putative carbohydrate-binding module" evidence="3">
    <location>
        <begin position="236"/>
        <end position="381"/>
    </location>
</feature>
<feature type="compositionally biased region" description="Basic and acidic residues" evidence="1">
    <location>
        <begin position="55"/>
        <end position="68"/>
    </location>
</feature>
<dbReference type="SMART" id="SM00776">
    <property type="entry name" value="NPCBM"/>
    <property type="match status" value="2"/>
</dbReference>
<organism evidence="4 5">
    <name type="scientific">Deinococcus humi</name>
    <dbReference type="NCBI Taxonomy" id="662880"/>
    <lineage>
        <taxon>Bacteria</taxon>
        <taxon>Thermotogati</taxon>
        <taxon>Deinococcota</taxon>
        <taxon>Deinococci</taxon>
        <taxon>Deinococcales</taxon>
        <taxon>Deinococcaceae</taxon>
        <taxon>Deinococcus</taxon>
    </lineage>
</organism>
<dbReference type="EMBL" id="JACHFL010000001">
    <property type="protein sequence ID" value="MBB5361249.1"/>
    <property type="molecule type" value="Genomic_DNA"/>
</dbReference>
<dbReference type="NCBIfam" id="TIGR02608">
    <property type="entry name" value="delta_60_rpt"/>
    <property type="match status" value="4"/>
</dbReference>
<evidence type="ECO:0000256" key="2">
    <source>
        <dbReference type="SAM" id="SignalP"/>
    </source>
</evidence>
<dbReference type="Pfam" id="PF17164">
    <property type="entry name" value="DUF5122"/>
    <property type="match status" value="2"/>
</dbReference>
<dbReference type="InterPro" id="IPR013431">
    <property type="entry name" value="Delta_60_rpt"/>
</dbReference>
<evidence type="ECO:0000259" key="3">
    <source>
        <dbReference type="SMART" id="SM00776"/>
    </source>
</evidence>
<dbReference type="Gene3D" id="2.60.120.1060">
    <property type="entry name" value="NPCBM/NEW2 domain"/>
    <property type="match status" value="2"/>
</dbReference>
<protein>
    <submittedName>
        <fullName evidence="4">Putative delta-60 repeat protein</fullName>
    </submittedName>
</protein>
<feature type="region of interest" description="Disordered" evidence="1">
    <location>
        <begin position="21"/>
        <end position="90"/>
    </location>
</feature>
<dbReference type="InterPro" id="IPR013222">
    <property type="entry name" value="Glyco_hyd_98_carb-bd"/>
</dbReference>
<evidence type="ECO:0000256" key="1">
    <source>
        <dbReference type="SAM" id="MobiDB-lite"/>
    </source>
</evidence>